<dbReference type="GO" id="GO:1990189">
    <property type="term" value="F:protein N-terminal-serine acetyltransferase activity"/>
    <property type="evidence" value="ECO:0007669"/>
    <property type="project" value="TreeGrafter"/>
</dbReference>
<dbReference type="InterPro" id="IPR051908">
    <property type="entry name" value="Ribosomal_N-acetyltransferase"/>
</dbReference>
<dbReference type="GO" id="GO:0008999">
    <property type="term" value="F:protein-N-terminal-alanine acetyltransferase activity"/>
    <property type="evidence" value="ECO:0007669"/>
    <property type="project" value="TreeGrafter"/>
</dbReference>
<dbReference type="Pfam" id="PF13302">
    <property type="entry name" value="Acetyltransf_3"/>
    <property type="match status" value="1"/>
</dbReference>
<accession>A0A161LB36</accession>
<reference evidence="2 3" key="1">
    <citation type="journal article" date="2016" name="Genome Announc.">
        <title>Draft Genome Sequence of Planomonospora sphaerica JCM9374, a Rare Actinomycete.</title>
        <authorList>
            <person name="Dohra H."/>
            <person name="Suzuki T."/>
            <person name="Inoue Y."/>
            <person name="Kodani S."/>
        </authorList>
    </citation>
    <scope>NUCLEOTIDE SEQUENCE [LARGE SCALE GENOMIC DNA]</scope>
    <source>
        <strain evidence="2 3">JCM 9374</strain>
    </source>
</reference>
<keyword evidence="3" id="KW-1185">Reference proteome</keyword>
<organism evidence="2 3">
    <name type="scientific">Planomonospora sphaerica</name>
    <dbReference type="NCBI Taxonomy" id="161355"/>
    <lineage>
        <taxon>Bacteria</taxon>
        <taxon>Bacillati</taxon>
        <taxon>Actinomycetota</taxon>
        <taxon>Actinomycetes</taxon>
        <taxon>Streptosporangiales</taxon>
        <taxon>Streptosporangiaceae</taxon>
        <taxon>Planomonospora</taxon>
    </lineage>
</organism>
<sequence length="218" mass="23902">MRRFPVFRLRVTTPRLELRLPSLDDLDALADLAAQGVHDPQGMPFAVPWTDAEPAARARGTIQWQFGQWSAWSPEKWSCSFVVVREGQVLGTQEIAGTDFAVTRQVSTGSWLGRRFHGQGIGTEMRTAVLHLAFDGLGARHARSGAFADNHASAAVSRKLGYRDDGFEILNRRGEAAESRRFRLSRDDWTTPPGFGIHGLGPCLPFFGAGGAPDQQAS</sequence>
<gene>
    <name evidence="2" type="ORF">PS9374_00846</name>
</gene>
<dbReference type="InterPro" id="IPR000182">
    <property type="entry name" value="GNAT_dom"/>
</dbReference>
<name>A0A161LB36_9ACTN</name>
<dbReference type="PROSITE" id="PS51186">
    <property type="entry name" value="GNAT"/>
    <property type="match status" value="1"/>
</dbReference>
<dbReference type="Proteomes" id="UP000077701">
    <property type="component" value="Unassembled WGS sequence"/>
</dbReference>
<dbReference type="OrthoDB" id="3466127at2"/>
<evidence type="ECO:0000313" key="2">
    <source>
        <dbReference type="EMBL" id="GAT65214.1"/>
    </source>
</evidence>
<dbReference type="EMBL" id="BDCX01000002">
    <property type="protein sequence ID" value="GAT65214.1"/>
    <property type="molecule type" value="Genomic_DNA"/>
</dbReference>
<feature type="domain" description="N-acetyltransferase" evidence="1">
    <location>
        <begin position="16"/>
        <end position="187"/>
    </location>
</feature>
<dbReference type="RefSeq" id="WP_068894600.1">
    <property type="nucleotide sequence ID" value="NZ_BDCX01000002.1"/>
</dbReference>
<dbReference type="PANTHER" id="PTHR43441:SF11">
    <property type="entry name" value="RIBOSOMAL-PROTEIN-SERINE ACETYLTRANSFERASE"/>
    <property type="match status" value="1"/>
</dbReference>
<dbReference type="AlphaFoldDB" id="A0A161LB36"/>
<reference evidence="3" key="2">
    <citation type="submission" date="2016-04" db="EMBL/GenBank/DDBJ databases">
        <title>Planomonospora sphaerica JCM9374 whole genome shotgun sequence.</title>
        <authorList>
            <person name="Suzuki T."/>
            <person name="Dohra H."/>
            <person name="Kodani S."/>
        </authorList>
    </citation>
    <scope>NUCLEOTIDE SEQUENCE [LARGE SCALE GENOMIC DNA]</scope>
    <source>
        <strain evidence="3">JCM 9374</strain>
    </source>
</reference>
<comment type="caution">
    <text evidence="2">The sequence shown here is derived from an EMBL/GenBank/DDBJ whole genome shotgun (WGS) entry which is preliminary data.</text>
</comment>
<dbReference type="SUPFAM" id="SSF55729">
    <property type="entry name" value="Acyl-CoA N-acyltransferases (Nat)"/>
    <property type="match status" value="1"/>
</dbReference>
<dbReference type="Gene3D" id="3.40.630.30">
    <property type="match status" value="1"/>
</dbReference>
<evidence type="ECO:0000259" key="1">
    <source>
        <dbReference type="PROSITE" id="PS51186"/>
    </source>
</evidence>
<dbReference type="STRING" id="161355.PS9374_00846"/>
<evidence type="ECO:0000313" key="3">
    <source>
        <dbReference type="Proteomes" id="UP000077701"/>
    </source>
</evidence>
<dbReference type="InterPro" id="IPR016181">
    <property type="entry name" value="Acyl_CoA_acyltransferase"/>
</dbReference>
<dbReference type="PANTHER" id="PTHR43441">
    <property type="entry name" value="RIBOSOMAL-PROTEIN-SERINE ACETYLTRANSFERASE"/>
    <property type="match status" value="1"/>
</dbReference>
<dbReference type="GO" id="GO:0005737">
    <property type="term" value="C:cytoplasm"/>
    <property type="evidence" value="ECO:0007669"/>
    <property type="project" value="TreeGrafter"/>
</dbReference>
<proteinExistence type="predicted"/>
<keyword evidence="2" id="KW-0808">Transferase</keyword>
<protein>
    <submittedName>
        <fullName evidence="2">GCN5-like N-acetyltransferase</fullName>
    </submittedName>
</protein>